<reference evidence="3 4" key="1">
    <citation type="submission" date="2017-07" db="EMBL/GenBank/DDBJ databases">
        <title>The new phylogeny of genus Mycobacterium.</title>
        <authorList>
            <person name="Tortoli E."/>
            <person name="Trovato A."/>
            <person name="Cirillo D.M."/>
        </authorList>
    </citation>
    <scope>NUCLEOTIDE SEQUENCE [LARGE SCALE GENOMIC DNA]</scope>
    <source>
        <strain evidence="3 4">ATCC 33027</strain>
    </source>
</reference>
<dbReference type="PANTHER" id="PTHR39338">
    <property type="entry name" value="BLL5662 PROTEIN-RELATED"/>
    <property type="match status" value="1"/>
</dbReference>
<dbReference type="InterPro" id="IPR011195">
    <property type="entry name" value="UCP010256"/>
</dbReference>
<comment type="caution">
    <text evidence="3">The sequence shown here is derived from an EMBL/GenBank/DDBJ whole genome shotgun (WGS) entry which is preliminary data.</text>
</comment>
<evidence type="ECO:0000313" key="3">
    <source>
        <dbReference type="EMBL" id="OYN78635.1"/>
    </source>
</evidence>
<dbReference type="AlphaFoldDB" id="A0A255DN35"/>
<dbReference type="InterPro" id="IPR002035">
    <property type="entry name" value="VWF_A"/>
</dbReference>
<dbReference type="InterPro" id="IPR036465">
    <property type="entry name" value="vWFA_dom_sf"/>
</dbReference>
<dbReference type="CDD" id="cd00198">
    <property type="entry name" value="vWFA"/>
    <property type="match status" value="1"/>
</dbReference>
<gene>
    <name evidence="3" type="ORF">CG716_14595</name>
</gene>
<protein>
    <submittedName>
        <fullName evidence="3">VWA containing CoxE family protein</fullName>
    </submittedName>
</protein>
<feature type="domain" description="VWFA" evidence="2">
    <location>
        <begin position="222"/>
        <end position="385"/>
    </location>
</feature>
<evidence type="ECO:0000259" key="2">
    <source>
        <dbReference type="SMART" id="SM00327"/>
    </source>
</evidence>
<dbReference type="RefSeq" id="WP_094480755.1">
    <property type="nucleotide sequence ID" value="NZ_NOZR01000011.1"/>
</dbReference>
<organism evidence="3 4">
    <name type="scientific">Mycolicibacterium sphagni</name>
    <dbReference type="NCBI Taxonomy" id="1786"/>
    <lineage>
        <taxon>Bacteria</taxon>
        <taxon>Bacillati</taxon>
        <taxon>Actinomycetota</taxon>
        <taxon>Actinomycetes</taxon>
        <taxon>Mycobacteriales</taxon>
        <taxon>Mycobacteriaceae</taxon>
        <taxon>Mycolicibacterium</taxon>
    </lineage>
</organism>
<dbReference type="Pfam" id="PF05762">
    <property type="entry name" value="VWA_CoxE"/>
    <property type="match status" value="1"/>
</dbReference>
<accession>A0A255DN35</accession>
<dbReference type="Proteomes" id="UP000216063">
    <property type="component" value="Unassembled WGS sequence"/>
</dbReference>
<dbReference type="SMART" id="SM00327">
    <property type="entry name" value="VWA"/>
    <property type="match status" value="1"/>
</dbReference>
<evidence type="ECO:0000313" key="4">
    <source>
        <dbReference type="Proteomes" id="UP000216063"/>
    </source>
</evidence>
<name>A0A255DN35_9MYCO</name>
<proteinExistence type="predicted"/>
<dbReference type="EMBL" id="NOZR01000011">
    <property type="protein sequence ID" value="OYN78635.1"/>
    <property type="molecule type" value="Genomic_DNA"/>
</dbReference>
<dbReference type="OrthoDB" id="9790469at2"/>
<evidence type="ECO:0000256" key="1">
    <source>
        <dbReference type="SAM" id="MobiDB-lite"/>
    </source>
</evidence>
<feature type="region of interest" description="Disordered" evidence="1">
    <location>
        <begin position="103"/>
        <end position="123"/>
    </location>
</feature>
<sequence>MTAPALLRGVDLAAFAAALVARLRAGGVAVAASGPAAFVAAMRELAPTSRTQLYWVARLALVNRVEDLPAFDAVFEAVFADAVLPVDPITLGAQSGLAASSVPAAGQRDEAGPQAGGLPWVSRPPSLRVTDAARDAAPIPDVLPSRIVARAEEPFETFDDTDLRMIGTWLEQAVALWPTRRTLRTETDRHGKRIDLRATMRAARKTGWEPVVLARTRPRRRRRRLVLVCDVSRSMQPYAAIYLHLMRATALRQAGFHPEVFAFSTTLTRLTAVMAHRSPETALTRANAKVADRYGGTHLGCALAELLAPPHGAALRGAVVMVASDGWDSDPPEVVERALARLKRRAAHLVWLNPRAAAPGFQPLAASMAAALPYCDVFLPAHSLSGLKELFAALARLSQS</sequence>
<dbReference type="InterPro" id="IPR008912">
    <property type="entry name" value="Uncharacterised_CoxE"/>
</dbReference>
<dbReference type="PANTHER" id="PTHR39338:SF6">
    <property type="entry name" value="BLL5662 PROTEIN"/>
    <property type="match status" value="1"/>
</dbReference>
<keyword evidence="4" id="KW-1185">Reference proteome</keyword>
<dbReference type="PIRSF" id="PIRSF010256">
    <property type="entry name" value="CoxE_vWa"/>
    <property type="match status" value="1"/>
</dbReference>
<dbReference type="SUPFAM" id="SSF53300">
    <property type="entry name" value="vWA-like"/>
    <property type="match status" value="1"/>
</dbReference>